<evidence type="ECO:0000313" key="1">
    <source>
        <dbReference type="EMBL" id="CAK5050351.1"/>
    </source>
</evidence>
<organism evidence="1 2">
    <name type="scientific">Meloidogyne enterolobii</name>
    <name type="common">Root-knot nematode worm</name>
    <name type="synonym">Meloidogyne mayaguensis</name>
    <dbReference type="NCBI Taxonomy" id="390850"/>
    <lineage>
        <taxon>Eukaryota</taxon>
        <taxon>Metazoa</taxon>
        <taxon>Ecdysozoa</taxon>
        <taxon>Nematoda</taxon>
        <taxon>Chromadorea</taxon>
        <taxon>Rhabditida</taxon>
        <taxon>Tylenchina</taxon>
        <taxon>Tylenchomorpha</taxon>
        <taxon>Tylenchoidea</taxon>
        <taxon>Meloidogynidae</taxon>
        <taxon>Meloidogyninae</taxon>
        <taxon>Meloidogyne</taxon>
    </lineage>
</organism>
<gene>
    <name evidence="1" type="ORF">MENTE1834_LOCUS13282</name>
</gene>
<protein>
    <submittedName>
        <fullName evidence="1">Uncharacterized protein</fullName>
    </submittedName>
</protein>
<keyword evidence="2" id="KW-1185">Reference proteome</keyword>
<reference evidence="1" key="1">
    <citation type="submission" date="2023-11" db="EMBL/GenBank/DDBJ databases">
        <authorList>
            <person name="Poullet M."/>
        </authorList>
    </citation>
    <scope>NUCLEOTIDE SEQUENCE</scope>
    <source>
        <strain evidence="1">E1834</strain>
    </source>
</reference>
<dbReference type="Proteomes" id="UP001497535">
    <property type="component" value="Unassembled WGS sequence"/>
</dbReference>
<name>A0ACB0YK21_MELEN</name>
<proteinExistence type="predicted"/>
<comment type="caution">
    <text evidence="1">The sequence shown here is derived from an EMBL/GenBank/DDBJ whole genome shotgun (WGS) entry which is preliminary data.</text>
</comment>
<dbReference type="EMBL" id="CAVMJV010000014">
    <property type="protein sequence ID" value="CAK5050351.1"/>
    <property type="molecule type" value="Genomic_DNA"/>
</dbReference>
<evidence type="ECO:0000313" key="2">
    <source>
        <dbReference type="Proteomes" id="UP001497535"/>
    </source>
</evidence>
<accession>A0ACB0YK21</accession>
<sequence>MDPNTWSEDGMLHDNSGVFYSVTTEGSSTEKHEFHSLCFHHLGTDSKEDVLVYERRDDPGYFTNAWVSDDGKFLFITCTWDVIIEEDPKRKLDWAMVVDGNKLLVCYMEDVKLPWSHALRTEASA</sequence>